<gene>
    <name evidence="2" type="ORF">SJ2017_0833</name>
</gene>
<proteinExistence type="predicted"/>
<dbReference type="Proteomes" id="UP000191820">
    <property type="component" value="Chromosome"/>
</dbReference>
<name>A0ABN4YE25_9GAMM</name>
<evidence type="ECO:0000313" key="3">
    <source>
        <dbReference type="Proteomes" id="UP000191820"/>
    </source>
</evidence>
<evidence type="ECO:0000313" key="2">
    <source>
        <dbReference type="EMBL" id="ARD21165.1"/>
    </source>
</evidence>
<organism evidence="2 3">
    <name type="scientific">Shewanella japonica</name>
    <dbReference type="NCBI Taxonomy" id="93973"/>
    <lineage>
        <taxon>Bacteria</taxon>
        <taxon>Pseudomonadati</taxon>
        <taxon>Pseudomonadota</taxon>
        <taxon>Gammaproteobacteria</taxon>
        <taxon>Alteromonadales</taxon>
        <taxon>Shewanellaceae</taxon>
        <taxon>Shewanella</taxon>
    </lineage>
</organism>
<dbReference type="EMBL" id="CP020472">
    <property type="protein sequence ID" value="ARD21165.1"/>
    <property type="molecule type" value="Genomic_DNA"/>
</dbReference>
<evidence type="ECO:0000256" key="1">
    <source>
        <dbReference type="SAM" id="Phobius"/>
    </source>
</evidence>
<protein>
    <submittedName>
        <fullName evidence="2">Uncharacterized protein</fullName>
    </submittedName>
</protein>
<feature type="transmembrane region" description="Helical" evidence="1">
    <location>
        <begin position="45"/>
        <end position="62"/>
    </location>
</feature>
<keyword evidence="1" id="KW-1133">Transmembrane helix</keyword>
<reference evidence="2 3" key="1">
    <citation type="submission" date="2017-03" db="EMBL/GenBank/DDBJ databases">
        <title>Genome sequencing of Shewanella japonica KCTC 22435.</title>
        <authorList>
            <person name="Kim K.M."/>
        </authorList>
    </citation>
    <scope>NUCLEOTIDE SEQUENCE [LARGE SCALE GENOMIC DNA]</scope>
    <source>
        <strain evidence="2 3">KCTC 22435</strain>
    </source>
</reference>
<keyword evidence="1" id="KW-0812">Transmembrane</keyword>
<keyword evidence="3" id="KW-1185">Reference proteome</keyword>
<sequence>MNRCLYLHCHSVCNCELGQIPRKKMVISSKHLFYGIDMHTLLRHPLIYLVTLLTLFSQLVFANPTTMTPKGNTPSTQTSISTSVITSSHHQEASDTSCQACSNCQHEHEKNQQTVSCQSNNTCQLNCENCLYISLADTLSIQTPWHFNQNLGHVIVTPQPYFQSIDASQAFKPPIS</sequence>
<keyword evidence="1" id="KW-0472">Membrane</keyword>
<accession>A0ABN4YE25</accession>